<reference evidence="2 3" key="1">
    <citation type="submission" date="2016-10" db="EMBL/GenBank/DDBJ databases">
        <authorList>
            <person name="de Groot N.N."/>
        </authorList>
    </citation>
    <scope>NUCLEOTIDE SEQUENCE [LARGE SCALE GENOMIC DNA]</scope>
    <source>
        <strain evidence="2 3">DSM 26515</strain>
    </source>
</reference>
<organism evidence="2 3">
    <name type="scientific">Frateuria terrea</name>
    <dbReference type="NCBI Taxonomy" id="529704"/>
    <lineage>
        <taxon>Bacteria</taxon>
        <taxon>Pseudomonadati</taxon>
        <taxon>Pseudomonadota</taxon>
        <taxon>Gammaproteobacteria</taxon>
        <taxon>Lysobacterales</taxon>
        <taxon>Rhodanobacteraceae</taxon>
        <taxon>Frateuria</taxon>
    </lineage>
</organism>
<name>A0A1H7A1C9_9GAMM</name>
<dbReference type="STRING" id="529704.SAMN02927913_2183"/>
<proteinExistence type="predicted"/>
<evidence type="ECO:0000313" key="2">
    <source>
        <dbReference type="EMBL" id="SEJ55650.1"/>
    </source>
</evidence>
<dbReference type="EMBL" id="FNYC01000012">
    <property type="protein sequence ID" value="SEJ55650.1"/>
    <property type="molecule type" value="Genomic_DNA"/>
</dbReference>
<dbReference type="Proteomes" id="UP000199420">
    <property type="component" value="Unassembled WGS sequence"/>
</dbReference>
<gene>
    <name evidence="2" type="ORF">SAMN04487997_0206</name>
</gene>
<keyword evidence="3" id="KW-1185">Reference proteome</keyword>
<evidence type="ECO:0000313" key="3">
    <source>
        <dbReference type="Proteomes" id="UP000199420"/>
    </source>
</evidence>
<protein>
    <submittedName>
        <fullName evidence="2">Uncharacterized protein</fullName>
    </submittedName>
</protein>
<dbReference type="OrthoDB" id="9996865at2"/>
<sequence length="80" mass="8600">MSEESEVFLREGEAWIEDAPALCARYGGLYVYRLEGGAMLMGIPGKGEVSVDSLLMDDGKPQVENGGKVATIKPAPRRAD</sequence>
<feature type="region of interest" description="Disordered" evidence="1">
    <location>
        <begin position="58"/>
        <end position="80"/>
    </location>
</feature>
<accession>A0A1H7A1C9</accession>
<dbReference type="RefSeq" id="WP_091336783.1">
    <property type="nucleotide sequence ID" value="NZ_FNYC01000012.1"/>
</dbReference>
<dbReference type="AlphaFoldDB" id="A0A1H7A1C9"/>
<evidence type="ECO:0000256" key="1">
    <source>
        <dbReference type="SAM" id="MobiDB-lite"/>
    </source>
</evidence>